<accession>A0ABQ8L5U5</accession>
<evidence type="ECO:0000313" key="16">
    <source>
        <dbReference type="Proteomes" id="UP000830375"/>
    </source>
</evidence>
<keyword evidence="5 12" id="KW-0297">G-protein coupled receptor</keyword>
<comment type="similarity">
    <text evidence="12">Belongs to the G-protein coupled receptor 1 family.</text>
</comment>
<protein>
    <submittedName>
        <fullName evidence="15">Chemokine-like receptor 1</fullName>
    </submittedName>
</protein>
<dbReference type="PANTHER" id="PTHR24225">
    <property type="entry name" value="CHEMOTACTIC RECEPTOR"/>
    <property type="match status" value="1"/>
</dbReference>
<keyword evidence="4 13" id="KW-1133">Transmembrane helix</keyword>
<evidence type="ECO:0000256" key="8">
    <source>
        <dbReference type="ARBA" id="ARBA00023170"/>
    </source>
</evidence>
<comment type="similarity">
    <text evidence="11">Belongs to the chemokine-like receptor (CMKLR) family.</text>
</comment>
<feature type="transmembrane region" description="Helical" evidence="13">
    <location>
        <begin position="145"/>
        <end position="164"/>
    </location>
</feature>
<dbReference type="PRINTS" id="PR00526">
    <property type="entry name" value="FMETLEUPHER"/>
</dbReference>
<evidence type="ECO:0000256" key="1">
    <source>
        <dbReference type="ARBA" id="ARBA00004651"/>
    </source>
</evidence>
<dbReference type="EMBL" id="JACTAM010002139">
    <property type="protein sequence ID" value="KAI2645754.1"/>
    <property type="molecule type" value="Genomic_DNA"/>
</dbReference>
<evidence type="ECO:0000256" key="2">
    <source>
        <dbReference type="ARBA" id="ARBA00022475"/>
    </source>
</evidence>
<evidence type="ECO:0000256" key="7">
    <source>
        <dbReference type="ARBA" id="ARBA00023157"/>
    </source>
</evidence>
<evidence type="ECO:0000256" key="6">
    <source>
        <dbReference type="ARBA" id="ARBA00023136"/>
    </source>
</evidence>
<dbReference type="SUPFAM" id="SSF81321">
    <property type="entry name" value="Family A G protein-coupled receptor-like"/>
    <property type="match status" value="1"/>
</dbReference>
<feature type="transmembrane region" description="Helical" evidence="13">
    <location>
        <begin position="106"/>
        <end position="124"/>
    </location>
</feature>
<evidence type="ECO:0000256" key="4">
    <source>
        <dbReference type="ARBA" id="ARBA00022989"/>
    </source>
</evidence>
<dbReference type="InterPro" id="IPR017452">
    <property type="entry name" value="GPCR_Rhodpsn_7TM"/>
</dbReference>
<comment type="caution">
    <text evidence="15">The sequence shown here is derived from an EMBL/GenBank/DDBJ whole genome shotgun (WGS) entry which is preliminary data.</text>
</comment>
<dbReference type="Pfam" id="PF00001">
    <property type="entry name" value="7tm_1"/>
    <property type="match status" value="1"/>
</dbReference>
<dbReference type="InterPro" id="IPR000276">
    <property type="entry name" value="GPCR_Rhodpsn"/>
</dbReference>
<keyword evidence="2" id="KW-1003">Cell membrane</keyword>
<feature type="transmembrane region" description="Helical" evidence="13">
    <location>
        <begin position="66"/>
        <end position="86"/>
    </location>
</feature>
<name>A0ABQ8L5U5_LABRO</name>
<keyword evidence="6 13" id="KW-0472">Membrane</keyword>
<dbReference type="InterPro" id="IPR000826">
    <property type="entry name" value="Formyl_rcpt-rel"/>
</dbReference>
<feature type="domain" description="G-protein coupled receptors family 1 profile" evidence="14">
    <location>
        <begin position="47"/>
        <end position="264"/>
    </location>
</feature>
<keyword evidence="3 12" id="KW-0812">Transmembrane</keyword>
<evidence type="ECO:0000256" key="10">
    <source>
        <dbReference type="ARBA" id="ARBA00023224"/>
    </source>
</evidence>
<comment type="subcellular location">
    <subcellularLocation>
        <location evidence="1">Cell membrane</location>
        <topology evidence="1">Multi-pass membrane protein</topology>
    </subcellularLocation>
</comment>
<dbReference type="PANTHER" id="PTHR24225:SF0">
    <property type="entry name" value="N-FORMYL PEPTIDE RECEPTOR 2"/>
    <property type="match status" value="1"/>
</dbReference>
<dbReference type="Gene3D" id="1.20.1070.10">
    <property type="entry name" value="Rhodopsin 7-helix transmembrane proteins"/>
    <property type="match status" value="1"/>
</dbReference>
<keyword evidence="9" id="KW-0325">Glycoprotein</keyword>
<evidence type="ECO:0000256" key="13">
    <source>
        <dbReference type="SAM" id="Phobius"/>
    </source>
</evidence>
<gene>
    <name evidence="15" type="ORF">H4Q32_030217</name>
</gene>
<evidence type="ECO:0000259" key="14">
    <source>
        <dbReference type="PROSITE" id="PS50262"/>
    </source>
</evidence>
<proteinExistence type="inferred from homology"/>
<dbReference type="PRINTS" id="PR00237">
    <property type="entry name" value="GPCRRHODOPSN"/>
</dbReference>
<keyword evidence="16" id="KW-1185">Reference proteome</keyword>
<feature type="transmembrane region" description="Helical" evidence="13">
    <location>
        <begin position="188"/>
        <end position="211"/>
    </location>
</feature>
<feature type="transmembrane region" description="Helical" evidence="13">
    <location>
        <begin position="232"/>
        <end position="250"/>
    </location>
</feature>
<feature type="transmembrane region" description="Helical" evidence="13">
    <location>
        <begin position="31"/>
        <end position="54"/>
    </location>
</feature>
<keyword evidence="10 12" id="KW-0807">Transducer</keyword>
<evidence type="ECO:0000256" key="5">
    <source>
        <dbReference type="ARBA" id="ARBA00023040"/>
    </source>
</evidence>
<evidence type="ECO:0000256" key="12">
    <source>
        <dbReference type="RuleBase" id="RU000688"/>
    </source>
</evidence>
<dbReference type="PROSITE" id="PS00237">
    <property type="entry name" value="G_PROTEIN_RECEP_F1_1"/>
    <property type="match status" value="1"/>
</dbReference>
<organism evidence="15 16">
    <name type="scientific">Labeo rohita</name>
    <name type="common">Indian major carp</name>
    <name type="synonym">Cyprinus rohita</name>
    <dbReference type="NCBI Taxonomy" id="84645"/>
    <lineage>
        <taxon>Eukaryota</taxon>
        <taxon>Metazoa</taxon>
        <taxon>Chordata</taxon>
        <taxon>Craniata</taxon>
        <taxon>Vertebrata</taxon>
        <taxon>Euteleostomi</taxon>
        <taxon>Actinopterygii</taxon>
        <taxon>Neopterygii</taxon>
        <taxon>Teleostei</taxon>
        <taxon>Ostariophysi</taxon>
        <taxon>Cypriniformes</taxon>
        <taxon>Cyprinidae</taxon>
        <taxon>Labeoninae</taxon>
        <taxon>Labeonini</taxon>
        <taxon>Labeo</taxon>
    </lineage>
</organism>
<keyword evidence="8 12" id="KW-0675">Receptor</keyword>
<dbReference type="PROSITE" id="PS50262">
    <property type="entry name" value="G_PROTEIN_RECEP_F1_2"/>
    <property type="match status" value="1"/>
</dbReference>
<reference evidence="15 16" key="1">
    <citation type="submission" date="2022-01" db="EMBL/GenBank/DDBJ databases">
        <title>A high-quality chromosome-level genome assembly of rohu carp, Labeo rohita.</title>
        <authorList>
            <person name="Arick M.A. II"/>
            <person name="Hsu C.-Y."/>
            <person name="Magbanua Z."/>
            <person name="Pechanova O."/>
            <person name="Grover C."/>
            <person name="Miller E."/>
            <person name="Thrash A."/>
            <person name="Ezzel L."/>
            <person name="Alam S."/>
            <person name="Benzie J."/>
            <person name="Hamilton M."/>
            <person name="Karsi A."/>
            <person name="Lawrence M.L."/>
            <person name="Peterson D.G."/>
        </authorList>
    </citation>
    <scope>NUCLEOTIDE SEQUENCE [LARGE SCALE GENOMIC DNA]</scope>
    <source>
        <strain evidence="16">BAU-BD-2019</strain>
        <tissue evidence="15">Blood</tissue>
    </source>
</reference>
<keyword evidence="7" id="KW-1015">Disulfide bond</keyword>
<evidence type="ECO:0000256" key="11">
    <source>
        <dbReference type="ARBA" id="ARBA00025736"/>
    </source>
</evidence>
<evidence type="ECO:0000256" key="3">
    <source>
        <dbReference type="ARBA" id="ARBA00022692"/>
    </source>
</evidence>
<sequence length="264" mass="30232">MDSYDYGDILKEISNHAKELHPQHCREAACIITVIFNVIVFCFGIIGNGAVIWITGFKMKKSVNTTWYLSLALSDLIFCTTLPFTIDSTVKNSWNFGLFMCKFTAFVMTLNMYSSIFILVIISVDRCITVKFPTWAQNQRTVQKVSLVVVLAWLMSSLLSIPSAKFREINNATTVICYNNSEGHQKTVVFICFTFGLLIPFLTIFICYSILIHKLRANQMSKFTKPYKIMTLLIATFFICWLPFQIVSVLELDNHEHNPVFHTV</sequence>
<dbReference type="Proteomes" id="UP000830375">
    <property type="component" value="Unassembled WGS sequence"/>
</dbReference>
<evidence type="ECO:0000313" key="15">
    <source>
        <dbReference type="EMBL" id="KAI2645754.1"/>
    </source>
</evidence>
<evidence type="ECO:0000256" key="9">
    <source>
        <dbReference type="ARBA" id="ARBA00023180"/>
    </source>
</evidence>